<reference evidence="1" key="1">
    <citation type="journal article" date="2023" name="Plant J.">
        <title>Genome sequences and population genomics provide insights into the demographic history, inbreeding, and mutation load of two 'living fossil' tree species of Dipteronia.</title>
        <authorList>
            <person name="Feng Y."/>
            <person name="Comes H.P."/>
            <person name="Chen J."/>
            <person name="Zhu S."/>
            <person name="Lu R."/>
            <person name="Zhang X."/>
            <person name="Li P."/>
            <person name="Qiu J."/>
            <person name="Olsen K.M."/>
            <person name="Qiu Y."/>
        </authorList>
    </citation>
    <scope>NUCLEOTIDE SEQUENCE</scope>
    <source>
        <strain evidence="1">KIB01</strain>
    </source>
</reference>
<dbReference type="PANTHER" id="PTHR47150:SF7">
    <property type="entry name" value="NUCLEASE"/>
    <property type="match status" value="1"/>
</dbReference>
<sequence length="111" mass="12373">MNFNVGGPSTFSSPSLSSDKKEEQLLANIEAMDAEQEAIFAQHADAVDEYIKIGKSITIESLKRFCCAVVEEFTGEYLRSHNSTNVARLLCIGKDCGFPRILGRLNCMHWK</sequence>
<comment type="caution">
    <text evidence="1">The sequence shown here is derived from an EMBL/GenBank/DDBJ whole genome shotgun (WGS) entry which is preliminary data.</text>
</comment>
<organism evidence="1 2">
    <name type="scientific">Dipteronia dyeriana</name>
    <dbReference type="NCBI Taxonomy" id="168575"/>
    <lineage>
        <taxon>Eukaryota</taxon>
        <taxon>Viridiplantae</taxon>
        <taxon>Streptophyta</taxon>
        <taxon>Embryophyta</taxon>
        <taxon>Tracheophyta</taxon>
        <taxon>Spermatophyta</taxon>
        <taxon>Magnoliopsida</taxon>
        <taxon>eudicotyledons</taxon>
        <taxon>Gunneridae</taxon>
        <taxon>Pentapetalae</taxon>
        <taxon>rosids</taxon>
        <taxon>malvids</taxon>
        <taxon>Sapindales</taxon>
        <taxon>Sapindaceae</taxon>
        <taxon>Hippocastanoideae</taxon>
        <taxon>Acereae</taxon>
        <taxon>Dipteronia</taxon>
    </lineage>
</organism>
<dbReference type="InterPro" id="IPR006912">
    <property type="entry name" value="Harbinger_derived_prot"/>
</dbReference>
<proteinExistence type="predicted"/>
<dbReference type="Proteomes" id="UP001280121">
    <property type="component" value="Unassembled WGS sequence"/>
</dbReference>
<accession>A0AAD9U7J0</accession>
<keyword evidence="2" id="KW-1185">Reference proteome</keyword>
<gene>
    <name evidence="1" type="ORF">Ddye_016850</name>
</gene>
<dbReference type="AlphaFoldDB" id="A0AAD9U7J0"/>
<evidence type="ECO:0000313" key="1">
    <source>
        <dbReference type="EMBL" id="KAK2649361.1"/>
    </source>
</evidence>
<dbReference type="EMBL" id="JANJYI010000005">
    <property type="protein sequence ID" value="KAK2649361.1"/>
    <property type="molecule type" value="Genomic_DNA"/>
</dbReference>
<dbReference type="Pfam" id="PF04827">
    <property type="entry name" value="Plant_tran"/>
    <property type="match status" value="1"/>
</dbReference>
<dbReference type="PANTHER" id="PTHR47150">
    <property type="entry name" value="OS12G0169200 PROTEIN"/>
    <property type="match status" value="1"/>
</dbReference>
<evidence type="ECO:0000313" key="2">
    <source>
        <dbReference type="Proteomes" id="UP001280121"/>
    </source>
</evidence>
<protein>
    <submittedName>
        <fullName evidence="1">Uncharacterized protein</fullName>
    </submittedName>
</protein>
<name>A0AAD9U7J0_9ROSI</name>